<dbReference type="OrthoDB" id="6152272at2"/>
<dbReference type="RefSeq" id="WP_070985233.1">
    <property type="nucleotide sequence ID" value="NZ_MKJU01000025.1"/>
</dbReference>
<name>A0A1S1MYW7_9GAMM</name>
<comment type="caution">
    <text evidence="3">The sequence shown here is derived from an EMBL/GenBank/DDBJ whole genome shotgun (WGS) entry which is preliminary data.</text>
</comment>
<protein>
    <recommendedName>
        <fullName evidence="2">DUF6973 domain-containing protein</fullName>
    </recommendedName>
</protein>
<dbReference type="STRING" id="1859457.BET10_11100"/>
<evidence type="ECO:0000313" key="3">
    <source>
        <dbReference type="EMBL" id="OHU91364.1"/>
    </source>
</evidence>
<sequence>MKKLTVITMSVALSLGANYTFANEENLSSGIELGSALQQSDITSIMGNAKYASLPHSQSKALFYEFIEQTKQQNPHLSVEDIVSLIDNMPNGFQQGQMHALNQGSVSIQASYEVIRSQWNSLNTYEKALVVASPANAYITDITKDKAYTYTNNEYGFNGLGDESDAFRHAIWNALMSKYISEFWAYQFATAHEQKSQEELNKVARDGNLESEHQKMDLHNNKEGRDCWHWNDSIVYTSDDTLIERVRDKVKSNQRVTGQLYWLN</sequence>
<gene>
    <name evidence="3" type="ORF">BET10_11100</name>
</gene>
<dbReference type="Proteomes" id="UP000179786">
    <property type="component" value="Unassembled WGS sequence"/>
</dbReference>
<evidence type="ECO:0000313" key="4">
    <source>
        <dbReference type="Proteomes" id="UP000179786"/>
    </source>
</evidence>
<proteinExistence type="predicted"/>
<organism evidence="3 4">
    <name type="scientific">Pseudoalteromonas amylolytica</name>
    <dbReference type="NCBI Taxonomy" id="1859457"/>
    <lineage>
        <taxon>Bacteria</taxon>
        <taxon>Pseudomonadati</taxon>
        <taxon>Pseudomonadota</taxon>
        <taxon>Gammaproteobacteria</taxon>
        <taxon>Alteromonadales</taxon>
        <taxon>Pseudoalteromonadaceae</taxon>
        <taxon>Pseudoalteromonas</taxon>
    </lineage>
</organism>
<keyword evidence="4" id="KW-1185">Reference proteome</keyword>
<feature type="chain" id="PRO_5010309455" description="DUF6973 domain-containing protein" evidence="1">
    <location>
        <begin position="23"/>
        <end position="264"/>
    </location>
</feature>
<accession>A0A1S1MYW7</accession>
<dbReference type="AlphaFoldDB" id="A0A1S1MYW7"/>
<dbReference type="InterPro" id="IPR054246">
    <property type="entry name" value="DUF6973"/>
</dbReference>
<feature type="signal peptide" evidence="1">
    <location>
        <begin position="1"/>
        <end position="22"/>
    </location>
</feature>
<dbReference type="EMBL" id="MKJU01000025">
    <property type="protein sequence ID" value="OHU91364.1"/>
    <property type="molecule type" value="Genomic_DNA"/>
</dbReference>
<keyword evidence="1" id="KW-0732">Signal</keyword>
<feature type="domain" description="DUF6973" evidence="2">
    <location>
        <begin position="128"/>
        <end position="253"/>
    </location>
</feature>
<dbReference type="Pfam" id="PF22322">
    <property type="entry name" value="DUF6973"/>
    <property type="match status" value="1"/>
</dbReference>
<evidence type="ECO:0000256" key="1">
    <source>
        <dbReference type="SAM" id="SignalP"/>
    </source>
</evidence>
<reference evidence="3 4" key="1">
    <citation type="submission" date="2016-09" db="EMBL/GenBank/DDBJ databases">
        <title>Pseudoalteromonas amylolytica sp. nov., isolated from the surface seawater.</title>
        <authorList>
            <person name="Wu Y.-H."/>
            <person name="Cheng H."/>
            <person name="Jin X.-B."/>
            <person name="Wang C.-S."/>
            <person name="Xu X.-W."/>
        </authorList>
    </citation>
    <scope>NUCLEOTIDE SEQUENCE [LARGE SCALE GENOMIC DNA]</scope>
    <source>
        <strain evidence="3 4">JW1</strain>
    </source>
</reference>
<evidence type="ECO:0000259" key="2">
    <source>
        <dbReference type="Pfam" id="PF22322"/>
    </source>
</evidence>